<feature type="coiled-coil region" evidence="1">
    <location>
        <begin position="259"/>
        <end position="286"/>
    </location>
</feature>
<dbReference type="RefSeq" id="WP_073015876.1">
    <property type="nucleotide sequence ID" value="NZ_FQXU01000003.1"/>
</dbReference>
<keyword evidence="1" id="KW-0175">Coiled coil</keyword>
<sequence length="610" mass="71214">MFKNRFTINSLSFEGSRKKQVLNLFDGLNIIYGPSNTGKSLIVEFINYVFGSDNYEDFYEVNEINQYNVVILEITDKYNKTYSITRDLHNPDSDIWVSGDNFLRAFRPKFRTSEKNIISDFLLKITSATDLKIIKNASFEKKNYTFFYQRLTSIIDEDKIISKKYSPFLSGQNYDKTKEISAFKVMITDTDYSDVPDIDKKAMTKSKIDAQKDFIDNLKDEVNNQIIELNKNFDKNQYYILKNAIEKFNNMIDDFNTKINSLYHNRDSFEKELDKYKSKLIFTEELINRFILHKKFLESDKERLNFIIEGNLYLDRLLDHNCPICNSNIDINLILANTDSSIIDLEKIKSAYKAEMSKILYQLTDIELSIENEEKELEHINSIIFELDENIDFLNAELKSFNENKMKIHEMNMESFNELERIKSIIEDKQSMLENLNIKLSNLNKMKPSSKITYSKDISDEDSLTLSQNIQNILEGFDYDKEYGRINEILFDIDKLDIKINNKSRTSNGKGVRALIASCMAIALMKFAIDNDKIHPGFVILDSPLLSFKEREKTDKSEIINEKVQDMFFKYLSTFTGMQIIVLENTTPPEKLNANLIHFTGTEIDRNGLL</sequence>
<proteinExistence type="predicted"/>
<gene>
    <name evidence="2" type="ORF">SAMN02745941_00175</name>
</gene>
<protein>
    <recommendedName>
        <fullName evidence="4">AAA domain-containing protein</fullName>
    </recommendedName>
</protein>
<evidence type="ECO:0008006" key="4">
    <source>
        <dbReference type="Google" id="ProtNLM"/>
    </source>
</evidence>
<dbReference type="AlphaFoldDB" id="A0A1M5TDH7"/>
<organism evidence="2 3">
    <name type="scientific">Clostridium intestinale DSM 6191</name>
    <dbReference type="NCBI Taxonomy" id="1121320"/>
    <lineage>
        <taxon>Bacteria</taxon>
        <taxon>Bacillati</taxon>
        <taxon>Bacillota</taxon>
        <taxon>Clostridia</taxon>
        <taxon>Eubacteriales</taxon>
        <taxon>Clostridiaceae</taxon>
        <taxon>Clostridium</taxon>
    </lineage>
</organism>
<dbReference type="InterPro" id="IPR027417">
    <property type="entry name" value="P-loop_NTPase"/>
</dbReference>
<dbReference type="SUPFAM" id="SSF52540">
    <property type="entry name" value="P-loop containing nucleoside triphosphate hydrolases"/>
    <property type="match status" value="2"/>
</dbReference>
<reference evidence="2 3" key="1">
    <citation type="submission" date="2016-11" db="EMBL/GenBank/DDBJ databases">
        <authorList>
            <person name="Jaros S."/>
            <person name="Januszkiewicz K."/>
            <person name="Wedrychowicz H."/>
        </authorList>
    </citation>
    <scope>NUCLEOTIDE SEQUENCE [LARGE SCALE GENOMIC DNA]</scope>
    <source>
        <strain evidence="2 3">DSM 6191</strain>
    </source>
</reference>
<evidence type="ECO:0000313" key="3">
    <source>
        <dbReference type="Proteomes" id="UP000184241"/>
    </source>
</evidence>
<accession>A0A1M5TDH7</accession>
<evidence type="ECO:0000256" key="1">
    <source>
        <dbReference type="SAM" id="Coils"/>
    </source>
</evidence>
<feature type="coiled-coil region" evidence="1">
    <location>
        <begin position="363"/>
        <end position="446"/>
    </location>
</feature>
<dbReference type="Gene3D" id="3.40.50.300">
    <property type="entry name" value="P-loop containing nucleotide triphosphate hydrolases"/>
    <property type="match status" value="1"/>
</dbReference>
<evidence type="ECO:0000313" key="2">
    <source>
        <dbReference type="EMBL" id="SHH48670.1"/>
    </source>
</evidence>
<dbReference type="EMBL" id="FQXU01000003">
    <property type="protein sequence ID" value="SHH48670.1"/>
    <property type="molecule type" value="Genomic_DNA"/>
</dbReference>
<dbReference type="Proteomes" id="UP000184241">
    <property type="component" value="Unassembled WGS sequence"/>
</dbReference>
<name>A0A1M5TDH7_9CLOT</name>